<sequence>MEPNNSTEPFLDLQEISSKFSMANGINFFTPITQRFQKNRNDLNDVRLEELTQTDRETFESDRNSFTTFWILLVISSITQVTNDVELGQRGNTVTFSQPSDTVSSTTSSRDGWGIKQGLEQLLHVCADLGFEQGHQWSNDFRDGALHLFRRSLKCLQ</sequence>
<evidence type="ECO:0000313" key="2">
    <source>
        <dbReference type="Proteomes" id="UP000774326"/>
    </source>
</evidence>
<keyword evidence="2" id="KW-1185">Reference proteome</keyword>
<comment type="caution">
    <text evidence="1">The sequence shown here is derived from an EMBL/GenBank/DDBJ whole genome shotgun (WGS) entry which is preliminary data.</text>
</comment>
<evidence type="ECO:0000313" key="1">
    <source>
        <dbReference type="EMBL" id="KAH3672231.1"/>
    </source>
</evidence>
<proteinExistence type="predicted"/>
<reference evidence="1" key="2">
    <citation type="submission" date="2021-01" db="EMBL/GenBank/DDBJ databases">
        <authorList>
            <person name="Schikora-Tamarit M.A."/>
        </authorList>
    </citation>
    <scope>NUCLEOTIDE SEQUENCE</scope>
    <source>
        <strain evidence="1">CBS2887</strain>
    </source>
</reference>
<gene>
    <name evidence="1" type="ORF">WICPIJ_010083</name>
</gene>
<organism evidence="1 2">
    <name type="scientific">Wickerhamomyces pijperi</name>
    <name type="common">Yeast</name>
    <name type="synonym">Pichia pijperi</name>
    <dbReference type="NCBI Taxonomy" id="599730"/>
    <lineage>
        <taxon>Eukaryota</taxon>
        <taxon>Fungi</taxon>
        <taxon>Dikarya</taxon>
        <taxon>Ascomycota</taxon>
        <taxon>Saccharomycotina</taxon>
        <taxon>Saccharomycetes</taxon>
        <taxon>Phaffomycetales</taxon>
        <taxon>Wickerhamomycetaceae</taxon>
        <taxon>Wickerhamomyces</taxon>
    </lineage>
</organism>
<dbReference type="Proteomes" id="UP000774326">
    <property type="component" value="Unassembled WGS sequence"/>
</dbReference>
<accession>A0A9P8TBJ4</accession>
<dbReference type="EMBL" id="JAEUBG010005835">
    <property type="protein sequence ID" value="KAH3672231.1"/>
    <property type="molecule type" value="Genomic_DNA"/>
</dbReference>
<name>A0A9P8TBJ4_WICPI</name>
<dbReference type="AlphaFoldDB" id="A0A9P8TBJ4"/>
<protein>
    <submittedName>
        <fullName evidence="1">Uncharacterized protein</fullName>
    </submittedName>
</protein>
<reference evidence="1" key="1">
    <citation type="journal article" date="2021" name="Open Biol.">
        <title>Shared evolutionary footprints suggest mitochondrial oxidative damage underlies multiple complex I losses in fungi.</title>
        <authorList>
            <person name="Schikora-Tamarit M.A."/>
            <person name="Marcet-Houben M."/>
            <person name="Nosek J."/>
            <person name="Gabaldon T."/>
        </authorList>
    </citation>
    <scope>NUCLEOTIDE SEQUENCE</scope>
    <source>
        <strain evidence="1">CBS2887</strain>
    </source>
</reference>